<dbReference type="AlphaFoldDB" id="A0AAU7DQC3"/>
<keyword evidence="9 11" id="KW-0472">Membrane</keyword>
<comment type="subcellular location">
    <subcellularLocation>
        <location evidence="2">Cytoplasmic vesicle</location>
        <location evidence="2">Secretory vesicle</location>
        <location evidence="2">Synaptic vesicle membrane</location>
        <topology evidence="2">Multi-pass membrane protein</topology>
    </subcellularLocation>
    <subcellularLocation>
        <location evidence="1">Early endosome membrane</location>
    </subcellularLocation>
</comment>
<keyword evidence="8" id="KW-0770">Synapse</keyword>
<protein>
    <submittedName>
        <fullName evidence="12">Cation transporter</fullName>
    </submittedName>
</protein>
<keyword evidence="7 11" id="KW-1133">Transmembrane helix</keyword>
<sequence length="208" mass="22475">MKSDTRDACCGSCTPSATLPRTVAWLQWITLAWMMLECGASLWAASKAHSVALLAFGADSLVEMLSATVVLLQFIPRFPLKKEHADRAAAVLLFALAAVVVCMAWLGREMPLETSRVGIAVTALALVVMPVLAWMKRREARRMNNRALAADAAQSATCAYLAGVTLAGLLLFVVFRIRWVDIVAALIAVPILIMEGRRAWRGEGCGCS</sequence>
<evidence type="ECO:0000256" key="5">
    <source>
        <dbReference type="ARBA" id="ARBA00022753"/>
    </source>
</evidence>
<dbReference type="GO" id="GO:0016020">
    <property type="term" value="C:membrane"/>
    <property type="evidence" value="ECO:0007669"/>
    <property type="project" value="TreeGrafter"/>
</dbReference>
<dbReference type="RefSeq" id="WP_348265062.1">
    <property type="nucleotide sequence ID" value="NZ_CP121196.1"/>
</dbReference>
<evidence type="ECO:0000313" key="12">
    <source>
        <dbReference type="EMBL" id="XBH19840.1"/>
    </source>
</evidence>
<evidence type="ECO:0000256" key="10">
    <source>
        <dbReference type="ARBA" id="ARBA00023329"/>
    </source>
</evidence>
<keyword evidence="5" id="KW-0967">Endosome</keyword>
<feature type="transmembrane region" description="Helical" evidence="11">
    <location>
        <begin position="25"/>
        <end position="45"/>
    </location>
</feature>
<dbReference type="InterPro" id="IPR027469">
    <property type="entry name" value="Cation_efflux_TMD_sf"/>
</dbReference>
<keyword evidence="4 11" id="KW-0812">Transmembrane</keyword>
<accession>A0AAU7DQC3</accession>
<name>A0AAU7DQC3_9BACT</name>
<dbReference type="EMBL" id="CP121196">
    <property type="protein sequence ID" value="XBH19840.1"/>
    <property type="molecule type" value="Genomic_DNA"/>
</dbReference>
<feature type="transmembrane region" description="Helical" evidence="11">
    <location>
        <begin position="147"/>
        <end position="171"/>
    </location>
</feature>
<comment type="similarity">
    <text evidence="3">Belongs to the TMEM163 family.</text>
</comment>
<dbReference type="PANTHER" id="PTHR31937:SF2">
    <property type="entry name" value="TRANSMEMBRANE PROTEIN 163"/>
    <property type="match status" value="1"/>
</dbReference>
<keyword evidence="6" id="KW-0862">Zinc</keyword>
<evidence type="ECO:0000256" key="7">
    <source>
        <dbReference type="ARBA" id="ARBA00022989"/>
    </source>
</evidence>
<dbReference type="PANTHER" id="PTHR31937">
    <property type="entry name" value="TRANSMEMBRANE PROTEIN 163"/>
    <property type="match status" value="1"/>
</dbReference>
<dbReference type="InterPro" id="IPR026765">
    <property type="entry name" value="Tmem163"/>
</dbReference>
<reference evidence="12" key="1">
    <citation type="submission" date="2023-03" db="EMBL/GenBank/DDBJ databases">
        <title>Edaphobacter sp.</title>
        <authorList>
            <person name="Huber K.J."/>
            <person name="Papendorf J."/>
            <person name="Pilke C."/>
            <person name="Bunk B."/>
            <person name="Sproeer C."/>
            <person name="Pester M."/>
        </authorList>
    </citation>
    <scope>NUCLEOTIDE SEQUENCE</scope>
    <source>
        <strain evidence="12">DSM 110680</strain>
    </source>
</reference>
<evidence type="ECO:0000256" key="1">
    <source>
        <dbReference type="ARBA" id="ARBA00004146"/>
    </source>
</evidence>
<feature type="transmembrane region" description="Helical" evidence="11">
    <location>
        <begin position="87"/>
        <end position="106"/>
    </location>
</feature>
<gene>
    <name evidence="12" type="ORF">P8935_11100</name>
</gene>
<evidence type="ECO:0000256" key="8">
    <source>
        <dbReference type="ARBA" id="ARBA00023018"/>
    </source>
</evidence>
<feature type="transmembrane region" description="Helical" evidence="11">
    <location>
        <begin position="118"/>
        <end position="135"/>
    </location>
</feature>
<dbReference type="SUPFAM" id="SSF161111">
    <property type="entry name" value="Cation efflux protein transmembrane domain-like"/>
    <property type="match status" value="1"/>
</dbReference>
<evidence type="ECO:0000256" key="11">
    <source>
        <dbReference type="SAM" id="Phobius"/>
    </source>
</evidence>
<evidence type="ECO:0000256" key="2">
    <source>
        <dbReference type="ARBA" id="ARBA00004644"/>
    </source>
</evidence>
<dbReference type="Gene3D" id="1.20.1510.10">
    <property type="entry name" value="Cation efflux protein transmembrane domain"/>
    <property type="match status" value="1"/>
</dbReference>
<keyword evidence="10" id="KW-0968">Cytoplasmic vesicle</keyword>
<organism evidence="12">
    <name type="scientific">Telmatobacter sp. DSM 110680</name>
    <dbReference type="NCBI Taxonomy" id="3036704"/>
    <lineage>
        <taxon>Bacteria</taxon>
        <taxon>Pseudomonadati</taxon>
        <taxon>Acidobacteriota</taxon>
        <taxon>Terriglobia</taxon>
        <taxon>Terriglobales</taxon>
        <taxon>Acidobacteriaceae</taxon>
        <taxon>Telmatobacter</taxon>
    </lineage>
</organism>
<feature type="transmembrane region" description="Helical" evidence="11">
    <location>
        <begin position="51"/>
        <end position="75"/>
    </location>
</feature>
<evidence type="ECO:0000256" key="9">
    <source>
        <dbReference type="ARBA" id="ARBA00023136"/>
    </source>
</evidence>
<evidence type="ECO:0000256" key="4">
    <source>
        <dbReference type="ARBA" id="ARBA00022692"/>
    </source>
</evidence>
<evidence type="ECO:0000256" key="3">
    <source>
        <dbReference type="ARBA" id="ARBA00008731"/>
    </source>
</evidence>
<evidence type="ECO:0000256" key="6">
    <source>
        <dbReference type="ARBA" id="ARBA00022833"/>
    </source>
</evidence>
<dbReference type="GO" id="GO:0031410">
    <property type="term" value="C:cytoplasmic vesicle"/>
    <property type="evidence" value="ECO:0007669"/>
    <property type="project" value="UniProtKB-KW"/>
</dbReference>
<proteinExistence type="inferred from homology"/>